<evidence type="ECO:0000313" key="3">
    <source>
        <dbReference type="Proteomes" id="UP000472676"/>
    </source>
</evidence>
<gene>
    <name evidence="2" type="ORF">G7Y85_09650</name>
</gene>
<reference evidence="2 3" key="1">
    <citation type="journal article" date="2014" name="Int. J. Syst. Evol. Microbiol.">
        <title>Solimonas terrae sp. nov., isolated from soil.</title>
        <authorList>
            <person name="Kim S.J."/>
            <person name="Moon J.Y."/>
            <person name="Weon H.Y."/>
            <person name="Ahn J.H."/>
            <person name="Chen W.M."/>
            <person name="Kwon S.W."/>
        </authorList>
    </citation>
    <scope>NUCLEOTIDE SEQUENCE [LARGE SCALE GENOMIC DNA]</scope>
    <source>
        <strain evidence="2 3">KIS83-12</strain>
    </source>
</reference>
<evidence type="ECO:0000313" key="2">
    <source>
        <dbReference type="EMBL" id="NGY05030.1"/>
    </source>
</evidence>
<dbReference type="Pfam" id="PF12276">
    <property type="entry name" value="DUF3617"/>
    <property type="match status" value="1"/>
</dbReference>
<evidence type="ECO:0000256" key="1">
    <source>
        <dbReference type="SAM" id="SignalP"/>
    </source>
</evidence>
<comment type="caution">
    <text evidence="2">The sequence shown here is derived from an EMBL/GenBank/DDBJ whole genome shotgun (WGS) entry which is preliminary data.</text>
</comment>
<feature type="chain" id="PRO_5026755165" evidence="1">
    <location>
        <begin position="24"/>
        <end position="165"/>
    </location>
</feature>
<dbReference type="AlphaFoldDB" id="A0A6M2BRS0"/>
<keyword evidence="1" id="KW-0732">Signal</keyword>
<sequence length="165" mass="18145">MRKRVAPLLAASLLIPIASAAFADAGVHEGQWRYTMKMDGMPMPPEMKNFDASELPPEVRSRMPQFNGNTMTMNFERCLTEKDLVPHQENGKEHCKITKMDRHGGTVDWSSTCDTPKGKMDAVGTATYSGDTMTATTHMTGTGDDGRPLDMTQNMTGQYVGPCPQ</sequence>
<proteinExistence type="predicted"/>
<protein>
    <submittedName>
        <fullName evidence="2">DUF3617 domain-containing protein</fullName>
    </submittedName>
</protein>
<keyword evidence="3" id="KW-1185">Reference proteome</keyword>
<dbReference type="EMBL" id="JAAMOW010000004">
    <property type="protein sequence ID" value="NGY05030.1"/>
    <property type="molecule type" value="Genomic_DNA"/>
</dbReference>
<organism evidence="2 3">
    <name type="scientific">Solimonas terrae</name>
    <dbReference type="NCBI Taxonomy" id="1396819"/>
    <lineage>
        <taxon>Bacteria</taxon>
        <taxon>Pseudomonadati</taxon>
        <taxon>Pseudomonadota</taxon>
        <taxon>Gammaproteobacteria</taxon>
        <taxon>Nevskiales</taxon>
        <taxon>Nevskiaceae</taxon>
        <taxon>Solimonas</taxon>
    </lineage>
</organism>
<accession>A0A6M2BRS0</accession>
<dbReference type="InterPro" id="IPR022061">
    <property type="entry name" value="DUF3617"/>
</dbReference>
<dbReference type="RefSeq" id="WP_166255553.1">
    <property type="nucleotide sequence ID" value="NZ_JAAMOW010000004.1"/>
</dbReference>
<feature type="signal peptide" evidence="1">
    <location>
        <begin position="1"/>
        <end position="23"/>
    </location>
</feature>
<dbReference type="Proteomes" id="UP000472676">
    <property type="component" value="Unassembled WGS sequence"/>
</dbReference>
<name>A0A6M2BRS0_9GAMM</name>